<feature type="non-terminal residue" evidence="3">
    <location>
        <position position="278"/>
    </location>
</feature>
<keyword evidence="1" id="KW-0472">Membrane</keyword>
<feature type="domain" description="Retrotransposon gag" evidence="2">
    <location>
        <begin position="166"/>
        <end position="226"/>
    </location>
</feature>
<gene>
    <name evidence="3" type="ORF">Taro_054471</name>
</gene>
<comment type="caution">
    <text evidence="3">The sequence shown here is derived from an EMBL/GenBank/DDBJ whole genome shotgun (WGS) entry which is preliminary data.</text>
</comment>
<protein>
    <recommendedName>
        <fullName evidence="2">Retrotransposon gag domain-containing protein</fullName>
    </recommendedName>
</protein>
<sequence length="278" mass="30913">LSEPTRGATQSQRSDVVFNSTRDLLPRSWIWVPEHHRYTHPLRFIPTPSAKELGITIRKGIGIAYVTTIQNRHSETVDMALVSRNSVPGPKFPPERVSDSLDYANCWRGPHAEPPSHNDRKSCSTRREISSPGIGIAYVTTIQNRHSETVDMALISFDLIMDGGDANWRKMESSMHDLTRVMKEKKANEFAGLKQLRMSVSEYEAQFARLSKYAPHLISTEKLKAKRRVSGGGATGSVAGGATGSAAGSCCRCTCNYFHFCSCFFCSCFFFGVNLLLK</sequence>
<name>A0A843XQN8_COLES</name>
<feature type="transmembrane region" description="Helical" evidence="1">
    <location>
        <begin position="257"/>
        <end position="277"/>
    </location>
</feature>
<dbReference type="AlphaFoldDB" id="A0A843XQN8"/>
<accession>A0A843XQN8</accession>
<dbReference type="Pfam" id="PF03732">
    <property type="entry name" value="Retrotrans_gag"/>
    <property type="match status" value="1"/>
</dbReference>
<keyword evidence="1" id="KW-0812">Transmembrane</keyword>
<evidence type="ECO:0000259" key="2">
    <source>
        <dbReference type="Pfam" id="PF03732"/>
    </source>
</evidence>
<dbReference type="Proteomes" id="UP000652761">
    <property type="component" value="Unassembled WGS sequence"/>
</dbReference>
<keyword evidence="4" id="KW-1185">Reference proteome</keyword>
<organism evidence="3 4">
    <name type="scientific">Colocasia esculenta</name>
    <name type="common">Wild taro</name>
    <name type="synonym">Arum esculentum</name>
    <dbReference type="NCBI Taxonomy" id="4460"/>
    <lineage>
        <taxon>Eukaryota</taxon>
        <taxon>Viridiplantae</taxon>
        <taxon>Streptophyta</taxon>
        <taxon>Embryophyta</taxon>
        <taxon>Tracheophyta</taxon>
        <taxon>Spermatophyta</taxon>
        <taxon>Magnoliopsida</taxon>
        <taxon>Liliopsida</taxon>
        <taxon>Araceae</taxon>
        <taxon>Aroideae</taxon>
        <taxon>Colocasieae</taxon>
        <taxon>Colocasia</taxon>
    </lineage>
</organism>
<keyword evidence="1" id="KW-1133">Transmembrane helix</keyword>
<evidence type="ECO:0000313" key="4">
    <source>
        <dbReference type="Proteomes" id="UP000652761"/>
    </source>
</evidence>
<dbReference type="InterPro" id="IPR005162">
    <property type="entry name" value="Retrotrans_gag_dom"/>
</dbReference>
<reference evidence="3" key="1">
    <citation type="submission" date="2017-07" db="EMBL/GenBank/DDBJ databases">
        <title>Taro Niue Genome Assembly and Annotation.</title>
        <authorList>
            <person name="Atibalentja N."/>
            <person name="Keating K."/>
            <person name="Fields C.J."/>
        </authorList>
    </citation>
    <scope>NUCLEOTIDE SEQUENCE</scope>
    <source>
        <strain evidence="3">Niue_2</strain>
        <tissue evidence="3">Leaf</tissue>
    </source>
</reference>
<evidence type="ECO:0000313" key="3">
    <source>
        <dbReference type="EMBL" id="MQM21431.1"/>
    </source>
</evidence>
<dbReference type="EMBL" id="NMUH01011026">
    <property type="protein sequence ID" value="MQM21431.1"/>
    <property type="molecule type" value="Genomic_DNA"/>
</dbReference>
<proteinExistence type="predicted"/>
<evidence type="ECO:0000256" key="1">
    <source>
        <dbReference type="SAM" id="Phobius"/>
    </source>
</evidence>